<comment type="caution">
    <text evidence="2">The sequence shown here is derived from an EMBL/GenBank/DDBJ whole genome shotgun (WGS) entry which is preliminary data.</text>
</comment>
<gene>
    <name evidence="2" type="ORF">PG993_014905</name>
</gene>
<evidence type="ECO:0000313" key="3">
    <source>
        <dbReference type="Proteomes" id="UP001444661"/>
    </source>
</evidence>
<evidence type="ECO:0000313" key="2">
    <source>
        <dbReference type="EMBL" id="KAK8016716.1"/>
    </source>
</evidence>
<evidence type="ECO:0008006" key="4">
    <source>
        <dbReference type="Google" id="ProtNLM"/>
    </source>
</evidence>
<accession>A0ABR1RQ97</accession>
<evidence type="ECO:0000256" key="1">
    <source>
        <dbReference type="SAM" id="MobiDB-lite"/>
    </source>
</evidence>
<feature type="compositionally biased region" description="Low complexity" evidence="1">
    <location>
        <begin position="16"/>
        <end position="26"/>
    </location>
</feature>
<dbReference type="Proteomes" id="UP001444661">
    <property type="component" value="Unassembled WGS sequence"/>
</dbReference>
<feature type="compositionally biased region" description="Basic and acidic residues" evidence="1">
    <location>
        <begin position="1"/>
        <end position="14"/>
    </location>
</feature>
<feature type="region of interest" description="Disordered" evidence="1">
    <location>
        <begin position="1"/>
        <end position="36"/>
    </location>
</feature>
<reference evidence="2 3" key="1">
    <citation type="submission" date="2023-01" db="EMBL/GenBank/DDBJ databases">
        <title>Analysis of 21 Apiospora genomes using comparative genomics revels a genus with tremendous synthesis potential of carbohydrate active enzymes and secondary metabolites.</title>
        <authorList>
            <person name="Sorensen T."/>
        </authorList>
    </citation>
    <scope>NUCLEOTIDE SEQUENCE [LARGE SCALE GENOMIC DNA]</scope>
    <source>
        <strain evidence="2 3">CBS 33761</strain>
    </source>
</reference>
<name>A0ABR1RQ97_9PEZI</name>
<proteinExistence type="predicted"/>
<protein>
    <recommendedName>
        <fullName evidence="4">Hypervirulence associated protein TUDOR domain-containing protein</fullName>
    </recommendedName>
</protein>
<keyword evidence="3" id="KW-1185">Reference proteome</keyword>
<dbReference type="EMBL" id="JAQQWK010000014">
    <property type="protein sequence ID" value="KAK8016716.1"/>
    <property type="molecule type" value="Genomic_DNA"/>
</dbReference>
<organism evidence="2 3">
    <name type="scientific">Apiospora rasikravindrae</name>
    <dbReference type="NCBI Taxonomy" id="990691"/>
    <lineage>
        <taxon>Eukaryota</taxon>
        <taxon>Fungi</taxon>
        <taxon>Dikarya</taxon>
        <taxon>Ascomycota</taxon>
        <taxon>Pezizomycotina</taxon>
        <taxon>Sordariomycetes</taxon>
        <taxon>Xylariomycetidae</taxon>
        <taxon>Amphisphaeriales</taxon>
        <taxon>Apiosporaceae</taxon>
        <taxon>Apiospora</taxon>
    </lineage>
</organism>
<sequence>MPDIPKQEQPHDDIEVGGAAAQASSSESEEQVVRSEIPEVTVVDDEGRAEVEEWAENETPKFRAGDKVNIIKAGVCGRVRTVLKRWTHLLASTH</sequence>